<dbReference type="SUPFAM" id="SSF54197">
    <property type="entry name" value="HIT-like"/>
    <property type="match status" value="1"/>
</dbReference>
<protein>
    <recommendedName>
        <fullName evidence="2">HIT domain-containing protein</fullName>
    </recommendedName>
</protein>
<accession>A0ABR2IEE8</accession>
<evidence type="ECO:0000259" key="2">
    <source>
        <dbReference type="PROSITE" id="PS51084"/>
    </source>
</evidence>
<dbReference type="EMBL" id="JAPFFF010000018">
    <property type="protein sequence ID" value="KAK8861035.1"/>
    <property type="molecule type" value="Genomic_DNA"/>
</dbReference>
<feature type="short sequence motif" description="Histidine triad motif" evidence="1">
    <location>
        <begin position="93"/>
        <end position="97"/>
    </location>
</feature>
<dbReference type="Gene3D" id="3.30.428.10">
    <property type="entry name" value="HIT-like"/>
    <property type="match status" value="1"/>
</dbReference>
<organism evidence="3 4">
    <name type="scientific">Tritrichomonas musculus</name>
    <dbReference type="NCBI Taxonomy" id="1915356"/>
    <lineage>
        <taxon>Eukaryota</taxon>
        <taxon>Metamonada</taxon>
        <taxon>Parabasalia</taxon>
        <taxon>Tritrichomonadida</taxon>
        <taxon>Tritrichomonadidae</taxon>
        <taxon>Tritrichomonas</taxon>
    </lineage>
</organism>
<dbReference type="PANTHER" id="PTHR46243">
    <property type="entry name" value="BIS(5'-ADENOSYL)-TRIPHOSPHATASE"/>
    <property type="match status" value="1"/>
</dbReference>
<dbReference type="InterPro" id="IPR036265">
    <property type="entry name" value="HIT-like_sf"/>
</dbReference>
<feature type="domain" description="HIT" evidence="2">
    <location>
        <begin position="1"/>
        <end position="109"/>
    </location>
</feature>
<reference evidence="3 4" key="1">
    <citation type="submission" date="2024-04" db="EMBL/GenBank/DDBJ databases">
        <title>Tritrichomonas musculus Genome.</title>
        <authorList>
            <person name="Alves-Ferreira E."/>
            <person name="Grigg M."/>
            <person name="Lorenzi H."/>
            <person name="Galac M."/>
        </authorList>
    </citation>
    <scope>NUCLEOTIDE SEQUENCE [LARGE SCALE GENOMIC DNA]</scope>
    <source>
        <strain evidence="3 4">EAF2021</strain>
    </source>
</reference>
<gene>
    <name evidence="3" type="ORF">M9Y10_012727</name>
</gene>
<evidence type="ECO:0000313" key="3">
    <source>
        <dbReference type="EMBL" id="KAK8861035.1"/>
    </source>
</evidence>
<evidence type="ECO:0000313" key="4">
    <source>
        <dbReference type="Proteomes" id="UP001470230"/>
    </source>
</evidence>
<dbReference type="InterPro" id="IPR011146">
    <property type="entry name" value="HIT-like"/>
</dbReference>
<proteinExistence type="predicted"/>
<comment type="caution">
    <text evidence="3">The sequence shown here is derived from an EMBL/GenBank/DDBJ whole genome shotgun (WGS) entry which is preliminary data.</text>
</comment>
<dbReference type="PANTHER" id="PTHR46243:SF1">
    <property type="entry name" value="BIS(5'-ADENOSYL)-TRIPHOSPHATASE"/>
    <property type="match status" value="1"/>
</dbReference>
<dbReference type="PROSITE" id="PS51084">
    <property type="entry name" value="HIT_2"/>
    <property type="match status" value="1"/>
</dbReference>
<name>A0ABR2IEE8_9EUKA</name>
<dbReference type="Pfam" id="PF01230">
    <property type="entry name" value="HIT"/>
    <property type="match status" value="1"/>
</dbReference>
<keyword evidence="4" id="KW-1185">Reference proteome</keyword>
<evidence type="ECO:0000256" key="1">
    <source>
        <dbReference type="PROSITE-ProRule" id="PRU00464"/>
    </source>
</evidence>
<dbReference type="Proteomes" id="UP001470230">
    <property type="component" value="Unassembled WGS sequence"/>
</dbReference>
<dbReference type="InterPro" id="IPR051884">
    <property type="entry name" value="Bis(5'-adenosyl)-TPase_reg"/>
</dbReference>
<sequence>MLKFSKWDIDPKFIIYETDLSFAFSNLRPALEGHILICPKRIIQYFDDLTTEEKIDLSNSILHVGNVMKKILNKKYLSVTIQDGPLAGQTVPHVHAHIFVRNNTPDEVFCSTSVSEEERVKNSEYYRSFFQKDQ</sequence>